<gene>
    <name evidence="2" type="ORF">DFH07DRAFT_940892</name>
</gene>
<accession>A0AAD7J1Z8</accession>
<evidence type="ECO:0000313" key="3">
    <source>
        <dbReference type="Proteomes" id="UP001215280"/>
    </source>
</evidence>
<proteinExistence type="predicted"/>
<evidence type="ECO:0000256" key="1">
    <source>
        <dbReference type="SAM" id="MobiDB-lite"/>
    </source>
</evidence>
<feature type="compositionally biased region" description="Basic and acidic residues" evidence="1">
    <location>
        <begin position="273"/>
        <end position="292"/>
    </location>
</feature>
<keyword evidence="3" id="KW-1185">Reference proteome</keyword>
<dbReference type="EMBL" id="JARJLG010000064">
    <property type="protein sequence ID" value="KAJ7755363.1"/>
    <property type="molecule type" value="Genomic_DNA"/>
</dbReference>
<dbReference type="Proteomes" id="UP001215280">
    <property type="component" value="Unassembled WGS sequence"/>
</dbReference>
<reference evidence="2" key="1">
    <citation type="submission" date="2023-03" db="EMBL/GenBank/DDBJ databases">
        <title>Massive genome expansion in bonnet fungi (Mycena s.s.) driven by repeated elements and novel gene families across ecological guilds.</title>
        <authorList>
            <consortium name="Lawrence Berkeley National Laboratory"/>
            <person name="Harder C.B."/>
            <person name="Miyauchi S."/>
            <person name="Viragh M."/>
            <person name="Kuo A."/>
            <person name="Thoen E."/>
            <person name="Andreopoulos B."/>
            <person name="Lu D."/>
            <person name="Skrede I."/>
            <person name="Drula E."/>
            <person name="Henrissat B."/>
            <person name="Morin E."/>
            <person name="Kohler A."/>
            <person name="Barry K."/>
            <person name="LaButti K."/>
            <person name="Morin E."/>
            <person name="Salamov A."/>
            <person name="Lipzen A."/>
            <person name="Mereny Z."/>
            <person name="Hegedus B."/>
            <person name="Baldrian P."/>
            <person name="Stursova M."/>
            <person name="Weitz H."/>
            <person name="Taylor A."/>
            <person name="Grigoriev I.V."/>
            <person name="Nagy L.G."/>
            <person name="Martin F."/>
            <person name="Kauserud H."/>
        </authorList>
    </citation>
    <scope>NUCLEOTIDE SEQUENCE</scope>
    <source>
        <strain evidence="2">CBHHK188m</strain>
    </source>
</reference>
<sequence>MFCHPHEKLKAQIDIHKARSLPDETFKLVSTQILSKTEDTGRGSIGNPIISLLCVKTPWQLLGCFAKQDPNQVPKTKLSKNHIYYLRPDVGMDVVNKTNISIGDLRGKWDYLGIIHTTSTVVPDHITIHPHHLEVGTLLSDIPVMSVDGHNSSLALTIISRRGRVRQEDPHGTVDGSEWGGLLCAEPKEERETSGISRRGRKSGASGRRPEVLLSAVLATPQLRRVPEGVQSDLEEASRSEQTPLEPNANVTDFVEAIHIPDGTRVTGSVPEGGRDSEDARKGTEEAPDEVKGIWLRMQMTGGKNNKDKQDLEVSGRLRNEDEIEGRLSP</sequence>
<comment type="caution">
    <text evidence="2">The sequence shown here is derived from an EMBL/GenBank/DDBJ whole genome shotgun (WGS) entry which is preliminary data.</text>
</comment>
<feature type="region of interest" description="Disordered" evidence="1">
    <location>
        <begin position="261"/>
        <end position="330"/>
    </location>
</feature>
<organism evidence="2 3">
    <name type="scientific">Mycena maculata</name>
    <dbReference type="NCBI Taxonomy" id="230809"/>
    <lineage>
        <taxon>Eukaryota</taxon>
        <taxon>Fungi</taxon>
        <taxon>Dikarya</taxon>
        <taxon>Basidiomycota</taxon>
        <taxon>Agaricomycotina</taxon>
        <taxon>Agaricomycetes</taxon>
        <taxon>Agaricomycetidae</taxon>
        <taxon>Agaricales</taxon>
        <taxon>Marasmiineae</taxon>
        <taxon>Mycenaceae</taxon>
        <taxon>Mycena</taxon>
    </lineage>
</organism>
<evidence type="ECO:0000313" key="2">
    <source>
        <dbReference type="EMBL" id="KAJ7755363.1"/>
    </source>
</evidence>
<protein>
    <submittedName>
        <fullName evidence="2">Uncharacterized protein</fullName>
    </submittedName>
</protein>
<feature type="region of interest" description="Disordered" evidence="1">
    <location>
        <begin position="224"/>
        <end position="248"/>
    </location>
</feature>
<dbReference type="AlphaFoldDB" id="A0AAD7J1Z8"/>
<feature type="region of interest" description="Disordered" evidence="1">
    <location>
        <begin position="186"/>
        <end position="208"/>
    </location>
</feature>
<feature type="compositionally biased region" description="Basic and acidic residues" evidence="1">
    <location>
        <begin position="305"/>
        <end position="321"/>
    </location>
</feature>
<name>A0AAD7J1Z8_9AGAR</name>